<evidence type="ECO:0000313" key="1">
    <source>
        <dbReference type="EMBL" id="GAA5070766.1"/>
    </source>
</evidence>
<organism evidence="1 2">
    <name type="scientific">Streptomyces similanensis</name>
    <dbReference type="NCBI Taxonomy" id="1274988"/>
    <lineage>
        <taxon>Bacteria</taxon>
        <taxon>Bacillati</taxon>
        <taxon>Actinomycetota</taxon>
        <taxon>Actinomycetes</taxon>
        <taxon>Kitasatosporales</taxon>
        <taxon>Streptomycetaceae</taxon>
        <taxon>Streptomyces</taxon>
    </lineage>
</organism>
<accession>A0ABP9L4B2</accession>
<evidence type="ECO:0000313" key="2">
    <source>
        <dbReference type="Proteomes" id="UP001500124"/>
    </source>
</evidence>
<proteinExistence type="predicted"/>
<reference evidence="2" key="1">
    <citation type="journal article" date="2019" name="Int. J. Syst. Evol. Microbiol.">
        <title>The Global Catalogue of Microorganisms (GCM) 10K type strain sequencing project: providing services to taxonomists for standard genome sequencing and annotation.</title>
        <authorList>
            <consortium name="The Broad Institute Genomics Platform"/>
            <consortium name="The Broad Institute Genome Sequencing Center for Infectious Disease"/>
            <person name="Wu L."/>
            <person name="Ma J."/>
        </authorList>
    </citation>
    <scope>NUCLEOTIDE SEQUENCE [LARGE SCALE GENOMIC DNA]</scope>
    <source>
        <strain evidence="2">JCM 18410</strain>
    </source>
</reference>
<keyword evidence="2" id="KW-1185">Reference proteome</keyword>
<comment type="caution">
    <text evidence="1">The sequence shown here is derived from an EMBL/GenBank/DDBJ whole genome shotgun (WGS) entry which is preliminary data.</text>
</comment>
<gene>
    <name evidence="1" type="ORF">GCM10023336_56210</name>
</gene>
<protein>
    <submittedName>
        <fullName evidence="1">Uncharacterized protein</fullName>
    </submittedName>
</protein>
<name>A0ABP9L4B2_9ACTN</name>
<dbReference type="EMBL" id="BAABKC010000087">
    <property type="protein sequence ID" value="GAA5070766.1"/>
    <property type="molecule type" value="Genomic_DNA"/>
</dbReference>
<sequence>MWGWAVEHGGIPLAYAAEIVAEHSCYSNPASTGVDDATTAERRAWATEDLAAWEDVVARMAWPGDEAVDRERWDMPGDWEMREYLLRLLGLPDSAESTDQLLLRHCDEQIAKCERQLTDQPYTPRTDEAT</sequence>
<dbReference type="Proteomes" id="UP001500124">
    <property type="component" value="Unassembled WGS sequence"/>
</dbReference>